<feature type="transmembrane region" description="Helical" evidence="2">
    <location>
        <begin position="120"/>
        <end position="139"/>
    </location>
</feature>
<keyword evidence="2" id="KW-1133">Transmembrane helix</keyword>
<feature type="domain" description="Alpha/beta-hydrolase N-terminal" evidence="4">
    <location>
        <begin position="67"/>
        <end position="274"/>
    </location>
</feature>
<protein>
    <submittedName>
        <fullName evidence="5">Transmembrane protein</fullName>
    </submittedName>
</protein>
<evidence type="ECO:0000259" key="4">
    <source>
        <dbReference type="Pfam" id="PF15420"/>
    </source>
</evidence>
<feature type="transmembrane region" description="Helical" evidence="2">
    <location>
        <begin position="197"/>
        <end position="219"/>
    </location>
</feature>
<dbReference type="InterPro" id="IPR027787">
    <property type="entry name" value="Alpha/beta-hydrolase_catalytic"/>
</dbReference>
<feature type="compositionally biased region" description="Basic residues" evidence="1">
    <location>
        <begin position="608"/>
        <end position="622"/>
    </location>
</feature>
<feature type="transmembrane region" description="Helical" evidence="2">
    <location>
        <begin position="46"/>
        <end position="65"/>
    </location>
</feature>
<dbReference type="ESTHER" id="9myco-a0a024k354">
    <property type="family name" value="Abhydrolase_9"/>
</dbReference>
<reference evidence="5" key="1">
    <citation type="journal article" date="2014" name="Genome Announc.">
        <title>Draft Genome Sequence of Mycobacterium triplex DSM 44626.</title>
        <authorList>
            <person name="Sassi M."/>
            <person name="Croce O."/>
            <person name="Robert C."/>
            <person name="Raoult D."/>
            <person name="Drancourt M."/>
        </authorList>
    </citation>
    <scope>NUCLEOTIDE SEQUENCE [LARGE SCALE GENOMIC DNA]</scope>
    <source>
        <strain evidence="5">DSM 44626</strain>
    </source>
</reference>
<evidence type="ECO:0000256" key="2">
    <source>
        <dbReference type="SAM" id="Phobius"/>
    </source>
</evidence>
<dbReference type="InterPro" id="IPR027788">
    <property type="entry name" value="Alpha/beta-hydrolase_N_dom"/>
</dbReference>
<name>A0A024K354_9MYCO</name>
<dbReference type="Pfam" id="PF15420">
    <property type="entry name" value="Abhydrolase_9_N"/>
    <property type="match status" value="1"/>
</dbReference>
<evidence type="ECO:0000256" key="1">
    <source>
        <dbReference type="SAM" id="MobiDB-lite"/>
    </source>
</evidence>
<gene>
    <name evidence="5" type="ORF">BN973_04900</name>
</gene>
<feature type="domain" description="Alpha/beta-hydrolase catalytic" evidence="3">
    <location>
        <begin position="291"/>
        <end position="532"/>
    </location>
</feature>
<feature type="region of interest" description="Disordered" evidence="1">
    <location>
        <begin position="1"/>
        <end position="36"/>
    </location>
</feature>
<proteinExistence type="predicted"/>
<dbReference type="eggNOG" id="COG4425">
    <property type="taxonomic scope" value="Bacteria"/>
</dbReference>
<dbReference type="Proteomes" id="UP000028880">
    <property type="component" value="Unassembled WGS sequence"/>
</dbReference>
<feature type="transmembrane region" description="Helical" evidence="2">
    <location>
        <begin position="160"/>
        <end position="185"/>
    </location>
</feature>
<evidence type="ECO:0000259" key="3">
    <source>
        <dbReference type="Pfam" id="PF10081"/>
    </source>
</evidence>
<dbReference type="STRING" id="47839.BN973_04900"/>
<feature type="region of interest" description="Disordered" evidence="1">
    <location>
        <begin position="594"/>
        <end position="622"/>
    </location>
</feature>
<organism evidence="5">
    <name type="scientific">Mycobacterium triplex</name>
    <dbReference type="NCBI Taxonomy" id="47839"/>
    <lineage>
        <taxon>Bacteria</taxon>
        <taxon>Bacillati</taxon>
        <taxon>Actinomycetota</taxon>
        <taxon>Actinomycetes</taxon>
        <taxon>Mycobacteriales</taxon>
        <taxon>Mycobacteriaceae</taxon>
        <taxon>Mycobacterium</taxon>
        <taxon>Mycobacterium simiae complex</taxon>
    </lineage>
</organism>
<dbReference type="EMBL" id="HG964446">
    <property type="protein sequence ID" value="CDO90505.1"/>
    <property type="molecule type" value="Genomic_DNA"/>
</dbReference>
<evidence type="ECO:0000313" key="5">
    <source>
        <dbReference type="EMBL" id="CDO90505.1"/>
    </source>
</evidence>
<feature type="compositionally biased region" description="Low complexity" evidence="1">
    <location>
        <begin position="1"/>
        <end position="23"/>
    </location>
</feature>
<dbReference type="Pfam" id="PF10081">
    <property type="entry name" value="Abhydrolase_9"/>
    <property type="match status" value="1"/>
</dbReference>
<reference evidence="5" key="2">
    <citation type="submission" date="2014-04" db="EMBL/GenBank/DDBJ databases">
        <authorList>
            <person name="Xu Y.W."/>
            <person name="Yang Q."/>
        </authorList>
    </citation>
    <scope>NUCLEOTIDE SEQUENCE</scope>
    <source>
        <strain evidence="5">DSM 44626</strain>
    </source>
</reference>
<keyword evidence="2" id="KW-0472">Membrane</keyword>
<accession>A0A024K354</accession>
<feature type="transmembrane region" description="Helical" evidence="2">
    <location>
        <begin position="77"/>
        <end position="100"/>
    </location>
</feature>
<dbReference type="HOGENOM" id="CLU_023789_0_0_11"/>
<dbReference type="AlphaFoldDB" id="A0A024K354"/>
<sequence>MTGTDDQSAAGAAQLAGPQADLATKPDTDQENPDATGLVDIATKPFWVRHYTFTGTTVGLIFIWFSMTPSLLPRGAIFQALVSGFSGAIGYGLGVFSVWLVRYMRTKNYSPPPPRWAWKVLIPVALVVQVLMAIWFHVWQDDVRDLMGIAHLKWYDYPTAAVLSVIVLFTVVEIGQAIRMLVSFLVGQLDRIAPFRLSVTIVVLLLVVLTITVLNGVVLKFAMRTMNNTFATTNNEMNPAIATPKSPLRSGGPQSLVSWESLGHQGRIFVSGGPTVEALTKFNGAPAAEPIRAYAGLNSADGITAAAELAARELQREGGLQREIVAVATTTGTGWINEAEASALEYMYNGDTAIVSMQYSFLPSWLSFLVDKENARHAGQALFEAVDRLIRQLPEGQRPKLVVFGESLGSFGGEAPFMSLNNVLARTDGALFSGPTFNNTIWTDLTATRDAGSPEWLPIYNDGHNVRFVARPSNLDRPKDPWGGPRVVYLQHASDPIAWWTPDLLFSEPDWLRERRGYDVLPETRWIPVVTFPASVRGHGGCRGCARRARPPLRRRRRERLGGGVVTAGVDAGEDRAAATVVARQRLARASGGRAPRHWSALADPRPIRRALRRRRARGSRR</sequence>
<keyword evidence="2 5" id="KW-0812">Transmembrane</keyword>